<proteinExistence type="predicted"/>
<name>A0A973WQ84_9BRAD</name>
<dbReference type="RefSeq" id="WP_176532431.1">
    <property type="nucleotide sequence ID" value="NZ_CP088022.1"/>
</dbReference>
<accession>A0A973WQ84</accession>
<organism evidence="1">
    <name type="scientific">Bradyrhizobium quebecense</name>
    <dbReference type="NCBI Taxonomy" id="2748629"/>
    <lineage>
        <taxon>Bacteria</taxon>
        <taxon>Pseudomonadati</taxon>
        <taxon>Pseudomonadota</taxon>
        <taxon>Alphaproteobacteria</taxon>
        <taxon>Hyphomicrobiales</taxon>
        <taxon>Nitrobacteraceae</taxon>
        <taxon>Bradyrhizobium</taxon>
    </lineage>
</organism>
<evidence type="ECO:0000313" key="1">
    <source>
        <dbReference type="EMBL" id="NVL08989.1"/>
    </source>
</evidence>
<gene>
    <name evidence="1" type="ORF">HU230_25105</name>
</gene>
<comment type="caution">
    <text evidence="1">The sequence shown here is derived from an EMBL/GenBank/DDBJ whole genome shotgun (WGS) entry which is preliminary data.</text>
</comment>
<sequence length="111" mass="11996">MRAVAVLIDGEVYSANGTRIGGGDRISETRAVTTMSASPVVNPASMGGVEEIVSMLARIVKMAQGLSADDKRRVREFVEAARSTLFATTRLDATDQRVFEMALCSVARDWE</sequence>
<dbReference type="AlphaFoldDB" id="A0A973WQ84"/>
<protein>
    <submittedName>
        <fullName evidence="1">Uncharacterized protein</fullName>
    </submittedName>
</protein>
<dbReference type="EMBL" id="JABWSX010000001">
    <property type="protein sequence ID" value="NVL08989.1"/>
    <property type="molecule type" value="Genomic_DNA"/>
</dbReference>
<reference evidence="1" key="1">
    <citation type="submission" date="2020-06" db="EMBL/GenBank/DDBJ databases">
        <title>Whole Genome Sequence of Bradyrhizobium sp. Strain 66S1MB.</title>
        <authorList>
            <person name="Bromfield E."/>
            <person name="Cloutier S."/>
        </authorList>
    </citation>
    <scope>NUCLEOTIDE SEQUENCE</scope>
    <source>
        <strain evidence="1">66S1MB</strain>
    </source>
</reference>